<evidence type="ECO:0000313" key="4">
    <source>
        <dbReference type="EMBL" id="GIJ51918.1"/>
    </source>
</evidence>
<reference evidence="4" key="1">
    <citation type="submission" date="2021-01" db="EMBL/GenBank/DDBJ databases">
        <title>Whole genome shotgun sequence of Virgisporangium aliadipatigenens NBRC 105644.</title>
        <authorList>
            <person name="Komaki H."/>
            <person name="Tamura T."/>
        </authorList>
    </citation>
    <scope>NUCLEOTIDE SEQUENCE</scope>
    <source>
        <strain evidence="4">NBRC 105644</strain>
    </source>
</reference>
<dbReference type="InterPro" id="IPR049704">
    <property type="entry name" value="Aminotrans_3_PPA_site"/>
</dbReference>
<evidence type="ECO:0000256" key="3">
    <source>
        <dbReference type="RuleBase" id="RU003560"/>
    </source>
</evidence>
<keyword evidence="2 3" id="KW-0663">Pyridoxal phosphate</keyword>
<dbReference type="InterPro" id="IPR005814">
    <property type="entry name" value="Aminotrans_3"/>
</dbReference>
<comment type="similarity">
    <text evidence="3">Belongs to the class-III pyridoxal-phosphate-dependent aminotransferase family.</text>
</comment>
<proteinExistence type="inferred from homology"/>
<dbReference type="Gene3D" id="3.40.640.10">
    <property type="entry name" value="Type I PLP-dependent aspartate aminotransferase-like (Major domain)"/>
    <property type="match status" value="1"/>
</dbReference>
<comment type="caution">
    <text evidence="4">The sequence shown here is derived from an EMBL/GenBank/DDBJ whole genome shotgun (WGS) entry which is preliminary data.</text>
</comment>
<dbReference type="SUPFAM" id="SSF53383">
    <property type="entry name" value="PLP-dependent transferases"/>
    <property type="match status" value="1"/>
</dbReference>
<dbReference type="PROSITE" id="PS00600">
    <property type="entry name" value="AA_TRANSFER_CLASS_3"/>
    <property type="match status" value="1"/>
</dbReference>
<dbReference type="AlphaFoldDB" id="A0A8J3YWL5"/>
<organism evidence="4 5">
    <name type="scientific">Virgisporangium aliadipatigenens</name>
    <dbReference type="NCBI Taxonomy" id="741659"/>
    <lineage>
        <taxon>Bacteria</taxon>
        <taxon>Bacillati</taxon>
        <taxon>Actinomycetota</taxon>
        <taxon>Actinomycetes</taxon>
        <taxon>Micromonosporales</taxon>
        <taxon>Micromonosporaceae</taxon>
        <taxon>Virgisporangium</taxon>
    </lineage>
</organism>
<dbReference type="PANTHER" id="PTHR43713:SF3">
    <property type="entry name" value="GLUTAMATE-1-SEMIALDEHYDE 2,1-AMINOMUTASE 1, CHLOROPLASTIC-RELATED"/>
    <property type="match status" value="1"/>
</dbReference>
<dbReference type="Pfam" id="PF00202">
    <property type="entry name" value="Aminotran_3"/>
    <property type="match status" value="2"/>
</dbReference>
<dbReference type="PANTHER" id="PTHR43713">
    <property type="entry name" value="GLUTAMATE-1-SEMIALDEHYDE 2,1-AMINOMUTASE"/>
    <property type="match status" value="1"/>
</dbReference>
<evidence type="ECO:0000313" key="5">
    <source>
        <dbReference type="Proteomes" id="UP000619260"/>
    </source>
</evidence>
<keyword evidence="5" id="KW-1185">Reference proteome</keyword>
<evidence type="ECO:0000256" key="1">
    <source>
        <dbReference type="ARBA" id="ARBA00001933"/>
    </source>
</evidence>
<evidence type="ECO:0000256" key="2">
    <source>
        <dbReference type="ARBA" id="ARBA00022898"/>
    </source>
</evidence>
<name>A0A8J3YWL5_9ACTN</name>
<dbReference type="Gene3D" id="3.90.1150.10">
    <property type="entry name" value="Aspartate Aminotransferase, domain 1"/>
    <property type="match status" value="1"/>
</dbReference>
<sequence length="343" mass="35793">MAAARGARVVEPGGRELIDLFCGSGAVILGHAHPGQVAAVREAVGSGATVSLRHPREPELAGHLVELCPGATHAALFKTGSEAVHAAITTAVKATGRRAVLTTSYHGWLLPLGELSDLGGFRVERLDWRSPALAARVAALAGEAACLVVTPTTDTVEPDAVRAVVDAARAGGAVVIFDEVKSGFRFAYPTVSAAWGIPADLTVVSKGIGNGFPIAALLGSDLLASTETFSVYSTYASELVSVAAALECLRALADGGYERFARNSTALYEALRDIGGKYNVGVSGVPTFFRLDLPASLDSDDLCRRLYERGVLYHPLDQVLVSAAHGPEEIERVCAVFESALEA</sequence>
<dbReference type="GO" id="GO:0008483">
    <property type="term" value="F:transaminase activity"/>
    <property type="evidence" value="ECO:0007669"/>
    <property type="project" value="InterPro"/>
</dbReference>
<comment type="cofactor">
    <cofactor evidence="1">
        <name>pyridoxal 5'-phosphate</name>
        <dbReference type="ChEBI" id="CHEBI:597326"/>
    </cofactor>
</comment>
<dbReference type="InterPro" id="IPR015422">
    <property type="entry name" value="PyrdxlP-dep_Trfase_small"/>
</dbReference>
<gene>
    <name evidence="4" type="primary">hemL_2</name>
    <name evidence="4" type="ORF">Val02_88040</name>
</gene>
<dbReference type="Proteomes" id="UP000619260">
    <property type="component" value="Unassembled WGS sequence"/>
</dbReference>
<dbReference type="InterPro" id="IPR015421">
    <property type="entry name" value="PyrdxlP-dep_Trfase_major"/>
</dbReference>
<dbReference type="InterPro" id="IPR015424">
    <property type="entry name" value="PyrdxlP-dep_Trfase"/>
</dbReference>
<accession>A0A8J3YWL5</accession>
<dbReference type="GO" id="GO:0030170">
    <property type="term" value="F:pyridoxal phosphate binding"/>
    <property type="evidence" value="ECO:0007669"/>
    <property type="project" value="InterPro"/>
</dbReference>
<dbReference type="EMBL" id="BOPF01000057">
    <property type="protein sequence ID" value="GIJ51918.1"/>
    <property type="molecule type" value="Genomic_DNA"/>
</dbReference>
<protein>
    <submittedName>
        <fullName evidence="4">Glutamate-1-semialdehyde 2,1-aminomutase</fullName>
    </submittedName>
</protein>